<comment type="function">
    <text evidence="7">Essential component of the PAM complex, a complex required for the translocation of transit peptide-containing proteins from the inner membrane into the mitochondrial matrix in an ATP-dependent manner.</text>
</comment>
<dbReference type="Pfam" id="PF01025">
    <property type="entry name" value="GrpE"/>
    <property type="match status" value="1"/>
</dbReference>
<dbReference type="InterPro" id="IPR013805">
    <property type="entry name" value="GrpE_CC"/>
</dbReference>
<keyword evidence="12" id="KW-1185">Reference proteome</keyword>
<proteinExistence type="inferred from homology"/>
<gene>
    <name evidence="11" type="ORF">RND71_036060</name>
</gene>
<dbReference type="GO" id="GO:0051087">
    <property type="term" value="F:protein-folding chaperone binding"/>
    <property type="evidence" value="ECO:0007669"/>
    <property type="project" value="InterPro"/>
</dbReference>
<name>A0AAE1R5F6_9SOLA</name>
<dbReference type="GO" id="GO:0042803">
    <property type="term" value="F:protein homodimerization activity"/>
    <property type="evidence" value="ECO:0007669"/>
    <property type="project" value="InterPro"/>
</dbReference>
<dbReference type="Proteomes" id="UP001291623">
    <property type="component" value="Unassembled WGS sequence"/>
</dbReference>
<evidence type="ECO:0000256" key="1">
    <source>
        <dbReference type="ARBA" id="ARBA00004496"/>
    </source>
</evidence>
<evidence type="ECO:0000256" key="3">
    <source>
        <dbReference type="ARBA" id="ARBA00011738"/>
    </source>
</evidence>
<keyword evidence="9" id="KW-0175">Coiled coil</keyword>
<dbReference type="SUPFAM" id="SSF51064">
    <property type="entry name" value="Head domain of nucleotide exchange factor GrpE"/>
    <property type="match status" value="1"/>
</dbReference>
<comment type="subunit">
    <text evidence="3">Homodimer.</text>
</comment>
<feature type="compositionally biased region" description="Acidic residues" evidence="10">
    <location>
        <begin position="371"/>
        <end position="401"/>
    </location>
</feature>
<dbReference type="NCBIfam" id="NF010738">
    <property type="entry name" value="PRK14140.1"/>
    <property type="match status" value="1"/>
</dbReference>
<keyword evidence="5" id="KW-0346">Stress response</keyword>
<dbReference type="FunFam" id="3.90.20.20:FF:000006">
    <property type="entry name" value="GrpE protein homolog"/>
    <property type="match status" value="1"/>
</dbReference>
<evidence type="ECO:0000313" key="12">
    <source>
        <dbReference type="Proteomes" id="UP001291623"/>
    </source>
</evidence>
<evidence type="ECO:0000256" key="5">
    <source>
        <dbReference type="ARBA" id="ARBA00023016"/>
    </source>
</evidence>
<dbReference type="HAMAP" id="MF_01151">
    <property type="entry name" value="GrpE"/>
    <property type="match status" value="1"/>
</dbReference>
<evidence type="ECO:0000256" key="2">
    <source>
        <dbReference type="ARBA" id="ARBA00009054"/>
    </source>
</evidence>
<comment type="similarity">
    <text evidence="2 8">Belongs to the GrpE family.</text>
</comment>
<dbReference type="InterPro" id="IPR000740">
    <property type="entry name" value="GrpE"/>
</dbReference>
<dbReference type="AlphaFoldDB" id="A0AAE1R5F6"/>
<protein>
    <recommendedName>
        <fullName evidence="7">GrpE protein homolog</fullName>
    </recommendedName>
</protein>
<evidence type="ECO:0000256" key="10">
    <source>
        <dbReference type="SAM" id="MobiDB-lite"/>
    </source>
</evidence>
<feature type="coiled-coil region" evidence="9">
    <location>
        <begin position="198"/>
        <end position="225"/>
    </location>
</feature>
<sequence>MSTTLLRTPTTTLRPPSTTVIAAAYPSVKPNCITFLSYSRCGRKQSPLLPKRCRIHHSVNPIVQFPHRPVEKFVIFASNEDATEAAETEIEELEVVQESEQELWGSTLEDLLHSEKENLREALQGVRKSVVVNAKFDISRGCFVTAENLDGAAEEALDEGDNAAAEETSSVVAASLQLYRDALANNDDSKVAEIETSLKSIEDGKIELQTKVASLTQELSSERDRVLRISADFDNFRKRTERERASLVTNAQGEVVEKLLSVLDNFERAKMQIKVATEGEEKISNSYQSISKQFTEILGSLGVESVDTVGKLFDPLLHEAIMREDSAEFEEGVVIEEYRKGFRIGDRLLRPAMVKVSAGPGPAKPETTEPKEEEQTEVNEKSEEDTAETPGDEGTAEEGGN</sequence>
<dbReference type="CDD" id="cd00446">
    <property type="entry name" value="GrpE"/>
    <property type="match status" value="1"/>
</dbReference>
<keyword evidence="6 7" id="KW-0143">Chaperone</keyword>
<dbReference type="Gene3D" id="3.90.20.20">
    <property type="match status" value="1"/>
</dbReference>
<dbReference type="Gene3D" id="2.30.22.10">
    <property type="entry name" value="Head domain of nucleotide exchange factor GrpE"/>
    <property type="match status" value="1"/>
</dbReference>
<dbReference type="PANTHER" id="PTHR21237:SF27">
    <property type="entry name" value="GRPE PROTEIN HOMOLOG"/>
    <property type="match status" value="1"/>
</dbReference>
<dbReference type="GO" id="GO:0006457">
    <property type="term" value="P:protein folding"/>
    <property type="evidence" value="ECO:0007669"/>
    <property type="project" value="InterPro"/>
</dbReference>
<dbReference type="GO" id="GO:0000774">
    <property type="term" value="F:adenyl-nucleotide exchange factor activity"/>
    <property type="evidence" value="ECO:0007669"/>
    <property type="project" value="InterPro"/>
</dbReference>
<dbReference type="PRINTS" id="PR00773">
    <property type="entry name" value="GRPEPROTEIN"/>
</dbReference>
<dbReference type="FunFam" id="2.30.22.10:FF:000001">
    <property type="entry name" value="Protein GrpE"/>
    <property type="match status" value="1"/>
</dbReference>
<comment type="caution">
    <text evidence="11">The sequence shown here is derived from an EMBL/GenBank/DDBJ whole genome shotgun (WGS) entry which is preliminary data.</text>
</comment>
<dbReference type="GO" id="GO:0005759">
    <property type="term" value="C:mitochondrial matrix"/>
    <property type="evidence" value="ECO:0007669"/>
    <property type="project" value="UniProtKB-SubCell"/>
</dbReference>
<evidence type="ECO:0000256" key="4">
    <source>
        <dbReference type="ARBA" id="ARBA00022490"/>
    </source>
</evidence>
<evidence type="ECO:0000256" key="7">
    <source>
        <dbReference type="RuleBase" id="RU000640"/>
    </source>
</evidence>
<evidence type="ECO:0000256" key="9">
    <source>
        <dbReference type="SAM" id="Coils"/>
    </source>
</evidence>
<evidence type="ECO:0000256" key="8">
    <source>
        <dbReference type="RuleBase" id="RU004478"/>
    </source>
</evidence>
<dbReference type="InterPro" id="IPR009012">
    <property type="entry name" value="GrpE_head"/>
</dbReference>
<accession>A0AAE1R5F6</accession>
<dbReference type="GO" id="GO:0051082">
    <property type="term" value="F:unfolded protein binding"/>
    <property type="evidence" value="ECO:0007669"/>
    <property type="project" value="TreeGrafter"/>
</dbReference>
<reference evidence="11" key="1">
    <citation type="submission" date="2023-12" db="EMBL/GenBank/DDBJ databases">
        <title>Genome assembly of Anisodus tanguticus.</title>
        <authorList>
            <person name="Wang Y.-J."/>
        </authorList>
    </citation>
    <scope>NUCLEOTIDE SEQUENCE</scope>
    <source>
        <strain evidence="11">KB-2021</strain>
        <tissue evidence="11">Leaf</tissue>
    </source>
</reference>
<organism evidence="11 12">
    <name type="scientific">Anisodus tanguticus</name>
    <dbReference type="NCBI Taxonomy" id="243964"/>
    <lineage>
        <taxon>Eukaryota</taxon>
        <taxon>Viridiplantae</taxon>
        <taxon>Streptophyta</taxon>
        <taxon>Embryophyta</taxon>
        <taxon>Tracheophyta</taxon>
        <taxon>Spermatophyta</taxon>
        <taxon>Magnoliopsida</taxon>
        <taxon>eudicotyledons</taxon>
        <taxon>Gunneridae</taxon>
        <taxon>Pentapetalae</taxon>
        <taxon>asterids</taxon>
        <taxon>lamiids</taxon>
        <taxon>Solanales</taxon>
        <taxon>Solanaceae</taxon>
        <taxon>Solanoideae</taxon>
        <taxon>Hyoscyameae</taxon>
        <taxon>Anisodus</taxon>
    </lineage>
</organism>
<keyword evidence="7" id="KW-0496">Mitochondrion</keyword>
<keyword evidence="4" id="KW-0963">Cytoplasm</keyword>
<dbReference type="PROSITE" id="PS01071">
    <property type="entry name" value="GRPE"/>
    <property type="match status" value="1"/>
</dbReference>
<evidence type="ECO:0000256" key="6">
    <source>
        <dbReference type="ARBA" id="ARBA00023186"/>
    </source>
</evidence>
<comment type="subcellular location">
    <subcellularLocation>
        <location evidence="1">Cytoplasm</location>
    </subcellularLocation>
    <subcellularLocation>
        <location evidence="7">Mitochondrion matrix</location>
    </subcellularLocation>
</comment>
<dbReference type="SUPFAM" id="SSF58014">
    <property type="entry name" value="Coiled-coil domain of nucleotide exchange factor GrpE"/>
    <property type="match status" value="1"/>
</dbReference>
<evidence type="ECO:0000313" key="11">
    <source>
        <dbReference type="EMBL" id="KAK4345884.1"/>
    </source>
</evidence>
<dbReference type="GO" id="GO:0009507">
    <property type="term" value="C:chloroplast"/>
    <property type="evidence" value="ECO:0007669"/>
    <property type="project" value="TreeGrafter"/>
</dbReference>
<dbReference type="NCBIfam" id="NF010741">
    <property type="entry name" value="PRK14143.1"/>
    <property type="match status" value="1"/>
</dbReference>
<dbReference type="PANTHER" id="PTHR21237">
    <property type="entry name" value="GRPE PROTEIN"/>
    <property type="match status" value="1"/>
</dbReference>
<dbReference type="EMBL" id="JAVYJV010000019">
    <property type="protein sequence ID" value="KAK4345884.1"/>
    <property type="molecule type" value="Genomic_DNA"/>
</dbReference>
<feature type="region of interest" description="Disordered" evidence="10">
    <location>
        <begin position="355"/>
        <end position="401"/>
    </location>
</feature>